<feature type="transmembrane region" description="Helical" evidence="6">
    <location>
        <begin position="219"/>
        <end position="245"/>
    </location>
</feature>
<gene>
    <name evidence="7" type="ORF">HZU75_02560</name>
</gene>
<dbReference type="RefSeq" id="WP_180307651.1">
    <property type="nucleotide sequence ID" value="NZ_CP058952.1"/>
</dbReference>
<feature type="transmembrane region" description="Helical" evidence="6">
    <location>
        <begin position="117"/>
        <end position="138"/>
    </location>
</feature>
<feature type="transmembrane region" description="Helical" evidence="6">
    <location>
        <begin position="88"/>
        <end position="111"/>
    </location>
</feature>
<dbReference type="GO" id="GO:0009246">
    <property type="term" value="P:enterobacterial common antigen biosynthetic process"/>
    <property type="evidence" value="ECO:0007669"/>
    <property type="project" value="InterPro"/>
</dbReference>
<evidence type="ECO:0000256" key="1">
    <source>
        <dbReference type="ARBA" id="ARBA00004651"/>
    </source>
</evidence>
<dbReference type="Proteomes" id="UP000510822">
    <property type="component" value="Chromosome"/>
</dbReference>
<proteinExistence type="predicted"/>
<feature type="transmembrane region" description="Helical" evidence="6">
    <location>
        <begin position="336"/>
        <end position="357"/>
    </location>
</feature>
<dbReference type="InterPro" id="IPR044550">
    <property type="entry name" value="WzxE"/>
</dbReference>
<dbReference type="InterPro" id="IPR050833">
    <property type="entry name" value="Poly_Biosynth_Transport"/>
</dbReference>
<sequence>MKRFFTILASTGLLTLVRLSSGFIIAKIVATYTGPSGLAMLGQLQGLIAILFGIVTAPLGSGVVKYTAEYIADGYEACAPWWEASLKWLMLLLVMVVIPTLVLSGFISEILFESSGFYWLVCLVAILLPLASISALFVSIYNGMQDYKRYTILSSLSLVCATISIITLTIYFGLYGVLVGASIFSAVSGAFFICASLRQPWFKIKFWWGRANQSHFKQIGGFALMSIVGAICLPTSIVIVRSMLISYTGLEAAGHWQAAYKISEVYQAVITVAVGTFYLPPLASARGRKEIFNQLLIFAKLLFPVVVMVFVFGSIFRDQIVVLLFSKEFDVAADFVMLQLLGDAAKIISSLFVYPIIAKKGVRVFVVGELLYFLAITMSSYFFIRSFGVSGASLAYVMGSFIYLIYVAYSYKVFDF</sequence>
<protein>
    <submittedName>
        <fullName evidence="7">O-antigen translocase</fullName>
    </submittedName>
</protein>
<feature type="transmembrane region" description="Helical" evidence="6">
    <location>
        <begin position="364"/>
        <end position="384"/>
    </location>
</feature>
<dbReference type="CDD" id="cd13125">
    <property type="entry name" value="MATE_like_10"/>
    <property type="match status" value="1"/>
</dbReference>
<evidence type="ECO:0000313" key="8">
    <source>
        <dbReference type="Proteomes" id="UP000510822"/>
    </source>
</evidence>
<keyword evidence="5 6" id="KW-0472">Membrane</keyword>
<organism evidence="7 8">
    <name type="scientific">Chitinibacter fontanus</name>
    <dbReference type="NCBI Taxonomy" id="1737446"/>
    <lineage>
        <taxon>Bacteria</taxon>
        <taxon>Pseudomonadati</taxon>
        <taxon>Pseudomonadota</taxon>
        <taxon>Betaproteobacteria</taxon>
        <taxon>Neisseriales</taxon>
        <taxon>Chitinibacteraceae</taxon>
        <taxon>Chitinibacter</taxon>
    </lineage>
</organism>
<evidence type="ECO:0000256" key="6">
    <source>
        <dbReference type="SAM" id="Phobius"/>
    </source>
</evidence>
<keyword evidence="3 6" id="KW-0812">Transmembrane</keyword>
<dbReference type="Pfam" id="PF01943">
    <property type="entry name" value="Polysacc_synt"/>
    <property type="match status" value="1"/>
</dbReference>
<feature type="transmembrane region" description="Helical" evidence="6">
    <location>
        <begin position="46"/>
        <end position="68"/>
    </location>
</feature>
<comment type="subcellular location">
    <subcellularLocation>
        <location evidence="1">Cell membrane</location>
        <topology evidence="1">Multi-pass membrane protein</topology>
    </subcellularLocation>
</comment>
<feature type="transmembrane region" description="Helical" evidence="6">
    <location>
        <begin position="390"/>
        <end position="409"/>
    </location>
</feature>
<keyword evidence="2" id="KW-1003">Cell membrane</keyword>
<accession>A0A7D5V862</accession>
<keyword evidence="8" id="KW-1185">Reference proteome</keyword>
<dbReference type="PANTHER" id="PTHR30250:SF30">
    <property type="entry name" value="LIPID III FLIPPASE"/>
    <property type="match status" value="1"/>
</dbReference>
<evidence type="ECO:0000256" key="5">
    <source>
        <dbReference type="ARBA" id="ARBA00023136"/>
    </source>
</evidence>
<name>A0A7D5V862_9NEIS</name>
<evidence type="ECO:0000256" key="3">
    <source>
        <dbReference type="ARBA" id="ARBA00022692"/>
    </source>
</evidence>
<feature type="transmembrane region" description="Helical" evidence="6">
    <location>
        <begin position="295"/>
        <end position="316"/>
    </location>
</feature>
<dbReference type="PANTHER" id="PTHR30250">
    <property type="entry name" value="PST FAMILY PREDICTED COLANIC ACID TRANSPORTER"/>
    <property type="match status" value="1"/>
</dbReference>
<dbReference type="InterPro" id="IPR002797">
    <property type="entry name" value="Polysacc_synth"/>
</dbReference>
<evidence type="ECO:0000313" key="7">
    <source>
        <dbReference type="EMBL" id="QLI80511.1"/>
    </source>
</evidence>
<evidence type="ECO:0000256" key="4">
    <source>
        <dbReference type="ARBA" id="ARBA00022989"/>
    </source>
</evidence>
<dbReference type="AlphaFoldDB" id="A0A7D5V862"/>
<evidence type="ECO:0000256" key="2">
    <source>
        <dbReference type="ARBA" id="ARBA00022475"/>
    </source>
</evidence>
<feature type="transmembrane region" description="Helical" evidence="6">
    <location>
        <begin position="178"/>
        <end position="198"/>
    </location>
</feature>
<dbReference type="KEGG" id="cfon:HZU75_02560"/>
<feature type="transmembrane region" description="Helical" evidence="6">
    <location>
        <begin position="265"/>
        <end position="283"/>
    </location>
</feature>
<dbReference type="EMBL" id="CP058952">
    <property type="protein sequence ID" value="QLI80511.1"/>
    <property type="molecule type" value="Genomic_DNA"/>
</dbReference>
<dbReference type="GO" id="GO:0005886">
    <property type="term" value="C:plasma membrane"/>
    <property type="evidence" value="ECO:0007669"/>
    <property type="project" value="UniProtKB-SubCell"/>
</dbReference>
<feature type="transmembrane region" description="Helical" evidence="6">
    <location>
        <begin position="150"/>
        <end position="172"/>
    </location>
</feature>
<keyword evidence="4 6" id="KW-1133">Transmembrane helix</keyword>
<reference evidence="7 8" key="1">
    <citation type="journal article" date="2016" name="Int. J. Syst. Evol. Microbiol.">
        <title>Chitinibacter fontanus sp. nov., isolated from a spring.</title>
        <authorList>
            <person name="Sheu S.Y."/>
            <person name="Li Y.S."/>
            <person name="Young C.C."/>
            <person name="Chen W.M."/>
        </authorList>
    </citation>
    <scope>NUCLEOTIDE SEQUENCE [LARGE SCALE GENOMIC DNA]</scope>
    <source>
        <strain evidence="7 8">STM-7</strain>
    </source>
</reference>